<reference evidence="2 3" key="1">
    <citation type="submission" date="2019-05" db="EMBL/GenBank/DDBJ databases">
        <title>Emergence of the Ug99 lineage of the wheat stem rust pathogen through somatic hybridization.</title>
        <authorList>
            <person name="Li F."/>
            <person name="Upadhyaya N.M."/>
            <person name="Sperschneider J."/>
            <person name="Matny O."/>
            <person name="Nguyen-Phuc H."/>
            <person name="Mago R."/>
            <person name="Raley C."/>
            <person name="Miller M.E."/>
            <person name="Silverstein K.A.T."/>
            <person name="Henningsen E."/>
            <person name="Hirsch C.D."/>
            <person name="Visser B."/>
            <person name="Pretorius Z.A."/>
            <person name="Steffenson B.J."/>
            <person name="Schwessinger B."/>
            <person name="Dodds P.N."/>
            <person name="Figueroa M."/>
        </authorList>
    </citation>
    <scope>NUCLEOTIDE SEQUENCE [LARGE SCALE GENOMIC DNA]</scope>
    <source>
        <strain evidence="2 3">Ug99</strain>
    </source>
</reference>
<accession>A0A5B0MYI9</accession>
<evidence type="ECO:0000313" key="3">
    <source>
        <dbReference type="Proteomes" id="UP000325313"/>
    </source>
</evidence>
<evidence type="ECO:0000256" key="1">
    <source>
        <dbReference type="SAM" id="MobiDB-lite"/>
    </source>
</evidence>
<organism evidence="2 3">
    <name type="scientific">Puccinia graminis f. sp. tritici</name>
    <dbReference type="NCBI Taxonomy" id="56615"/>
    <lineage>
        <taxon>Eukaryota</taxon>
        <taxon>Fungi</taxon>
        <taxon>Dikarya</taxon>
        <taxon>Basidiomycota</taxon>
        <taxon>Pucciniomycotina</taxon>
        <taxon>Pucciniomycetes</taxon>
        <taxon>Pucciniales</taxon>
        <taxon>Pucciniaceae</taxon>
        <taxon>Puccinia</taxon>
    </lineage>
</organism>
<dbReference type="Proteomes" id="UP000325313">
    <property type="component" value="Unassembled WGS sequence"/>
</dbReference>
<dbReference type="EMBL" id="VDEP01000441">
    <property type="protein sequence ID" value="KAA1081672.1"/>
    <property type="molecule type" value="Genomic_DNA"/>
</dbReference>
<comment type="caution">
    <text evidence="2">The sequence shown here is derived from an EMBL/GenBank/DDBJ whole genome shotgun (WGS) entry which is preliminary data.</text>
</comment>
<evidence type="ECO:0000313" key="2">
    <source>
        <dbReference type="EMBL" id="KAA1081672.1"/>
    </source>
</evidence>
<proteinExistence type="predicted"/>
<gene>
    <name evidence="2" type="ORF">PGTUg99_027206</name>
</gene>
<name>A0A5B0MYI9_PUCGR</name>
<protein>
    <submittedName>
        <fullName evidence="2">Uncharacterized protein</fullName>
    </submittedName>
</protein>
<feature type="region of interest" description="Disordered" evidence="1">
    <location>
        <begin position="1"/>
        <end position="49"/>
    </location>
</feature>
<sequence>MSLSAPNQVMLPHSTSLKSPYQRTLRSQAGANRACAHGTPSPPSLRSDTLYTSPSVFAGREALRSSSGVG</sequence>
<feature type="compositionally biased region" description="Polar residues" evidence="1">
    <location>
        <begin position="1"/>
        <end position="30"/>
    </location>
</feature>
<dbReference type="AlphaFoldDB" id="A0A5B0MYI9"/>